<name>A0A5B7G5J4_PORTR</name>
<keyword evidence="3" id="KW-1185">Reference proteome</keyword>
<comment type="caution">
    <text evidence="2">The sequence shown here is derived from an EMBL/GenBank/DDBJ whole genome shotgun (WGS) entry which is preliminary data.</text>
</comment>
<organism evidence="2 3">
    <name type="scientific">Portunus trituberculatus</name>
    <name type="common">Swimming crab</name>
    <name type="synonym">Neptunus trituberculatus</name>
    <dbReference type="NCBI Taxonomy" id="210409"/>
    <lineage>
        <taxon>Eukaryota</taxon>
        <taxon>Metazoa</taxon>
        <taxon>Ecdysozoa</taxon>
        <taxon>Arthropoda</taxon>
        <taxon>Crustacea</taxon>
        <taxon>Multicrustacea</taxon>
        <taxon>Malacostraca</taxon>
        <taxon>Eumalacostraca</taxon>
        <taxon>Eucarida</taxon>
        <taxon>Decapoda</taxon>
        <taxon>Pleocyemata</taxon>
        <taxon>Brachyura</taxon>
        <taxon>Eubrachyura</taxon>
        <taxon>Portunoidea</taxon>
        <taxon>Portunidae</taxon>
        <taxon>Portuninae</taxon>
        <taxon>Portunus</taxon>
    </lineage>
</organism>
<keyword evidence="1" id="KW-0472">Membrane</keyword>
<reference evidence="2 3" key="1">
    <citation type="submission" date="2019-05" db="EMBL/GenBank/DDBJ databases">
        <title>Another draft genome of Portunus trituberculatus and its Hox gene families provides insights of decapod evolution.</title>
        <authorList>
            <person name="Jeong J.-H."/>
            <person name="Song I."/>
            <person name="Kim S."/>
            <person name="Choi T."/>
            <person name="Kim D."/>
            <person name="Ryu S."/>
            <person name="Kim W."/>
        </authorList>
    </citation>
    <scope>NUCLEOTIDE SEQUENCE [LARGE SCALE GENOMIC DNA]</scope>
    <source>
        <tissue evidence="2">Muscle</tissue>
    </source>
</reference>
<dbReference type="AlphaFoldDB" id="A0A5B7G5J4"/>
<feature type="transmembrane region" description="Helical" evidence="1">
    <location>
        <begin position="6"/>
        <end position="36"/>
    </location>
</feature>
<keyword evidence="1" id="KW-1133">Transmembrane helix</keyword>
<evidence type="ECO:0000313" key="2">
    <source>
        <dbReference type="EMBL" id="MPC52408.1"/>
    </source>
</evidence>
<proteinExistence type="predicted"/>
<protein>
    <submittedName>
        <fullName evidence="2">Uncharacterized protein</fullName>
    </submittedName>
</protein>
<keyword evidence="1" id="KW-0812">Transmembrane</keyword>
<dbReference type="EMBL" id="VSRR010010858">
    <property type="protein sequence ID" value="MPC52408.1"/>
    <property type="molecule type" value="Genomic_DNA"/>
</dbReference>
<evidence type="ECO:0000313" key="3">
    <source>
        <dbReference type="Proteomes" id="UP000324222"/>
    </source>
</evidence>
<evidence type="ECO:0000256" key="1">
    <source>
        <dbReference type="SAM" id="Phobius"/>
    </source>
</evidence>
<dbReference type="Proteomes" id="UP000324222">
    <property type="component" value="Unassembled WGS sequence"/>
</dbReference>
<gene>
    <name evidence="2" type="ORF">E2C01_046277</name>
</gene>
<accession>A0A5B7G5J4</accession>
<sequence>MWMVVAVVVVMVIVEVVVVVVVVMLVVVVTVAQIFIACSVDMTRCSSVKISSSASRNISPVVCY</sequence>